<dbReference type="PANTHER" id="PTHR33991">
    <property type="entry name" value="DNA REPAIR PROTEIN RECO"/>
    <property type="match status" value="1"/>
</dbReference>
<dbReference type="SUPFAM" id="SSF50249">
    <property type="entry name" value="Nucleic acid-binding proteins"/>
    <property type="match status" value="1"/>
</dbReference>
<dbReference type="InterPro" id="IPR012340">
    <property type="entry name" value="NA-bd_OB-fold"/>
</dbReference>
<dbReference type="Gene3D" id="1.20.1440.120">
    <property type="entry name" value="Recombination protein O, C-terminal domain"/>
    <property type="match status" value="1"/>
</dbReference>
<keyword evidence="4" id="KW-0233">DNA recombination</keyword>
<dbReference type="InterPro" id="IPR037278">
    <property type="entry name" value="ARFGAP/RecO"/>
</dbReference>
<feature type="domain" description="DNA replication/recombination mediator RecO N-terminal" evidence="7">
    <location>
        <begin position="1"/>
        <end position="80"/>
    </location>
</feature>
<evidence type="ECO:0000256" key="1">
    <source>
        <dbReference type="ARBA" id="ARBA00007452"/>
    </source>
</evidence>
<comment type="caution">
    <text evidence="8">The sequence shown here is derived from an EMBL/GenBank/DDBJ whole genome shotgun (WGS) entry which is preliminary data.</text>
</comment>
<evidence type="ECO:0000256" key="6">
    <source>
        <dbReference type="ARBA" id="ARBA00033409"/>
    </source>
</evidence>
<dbReference type="Pfam" id="PF02565">
    <property type="entry name" value="RecO_C"/>
    <property type="match status" value="1"/>
</dbReference>
<dbReference type="GO" id="GO:0043590">
    <property type="term" value="C:bacterial nucleoid"/>
    <property type="evidence" value="ECO:0007669"/>
    <property type="project" value="TreeGrafter"/>
</dbReference>
<reference evidence="8 9" key="1">
    <citation type="journal article" date="2016" name="Nat. Commun.">
        <title>Thousands of microbial genomes shed light on interconnected biogeochemical processes in an aquifer system.</title>
        <authorList>
            <person name="Anantharaman K."/>
            <person name="Brown C.T."/>
            <person name="Hug L.A."/>
            <person name="Sharon I."/>
            <person name="Castelle C.J."/>
            <person name="Probst A.J."/>
            <person name="Thomas B.C."/>
            <person name="Singh A."/>
            <person name="Wilkins M.J."/>
            <person name="Karaoz U."/>
            <person name="Brodie E.L."/>
            <person name="Williams K.H."/>
            <person name="Hubbard S.S."/>
            <person name="Banfield J.F."/>
        </authorList>
    </citation>
    <scope>NUCLEOTIDE SEQUENCE [LARGE SCALE GENOMIC DNA]</scope>
</reference>
<dbReference type="InterPro" id="IPR022572">
    <property type="entry name" value="DNA_rep/recomb_RecO_N"/>
</dbReference>
<dbReference type="PANTHER" id="PTHR33991:SF1">
    <property type="entry name" value="DNA REPAIR PROTEIN RECO"/>
    <property type="match status" value="1"/>
</dbReference>
<dbReference type="EMBL" id="MEZJ01000048">
    <property type="protein sequence ID" value="OGD52743.1"/>
    <property type="molecule type" value="Genomic_DNA"/>
</dbReference>
<dbReference type="GO" id="GO:0006310">
    <property type="term" value="P:DNA recombination"/>
    <property type="evidence" value="ECO:0007669"/>
    <property type="project" value="UniProtKB-KW"/>
</dbReference>
<dbReference type="Pfam" id="PF11967">
    <property type="entry name" value="RecO_N"/>
    <property type="match status" value="1"/>
</dbReference>
<dbReference type="GO" id="GO:0006302">
    <property type="term" value="P:double-strand break repair"/>
    <property type="evidence" value="ECO:0007669"/>
    <property type="project" value="TreeGrafter"/>
</dbReference>
<dbReference type="Proteomes" id="UP000178758">
    <property type="component" value="Unassembled WGS sequence"/>
</dbReference>
<dbReference type="InterPro" id="IPR042242">
    <property type="entry name" value="RecO_C"/>
</dbReference>
<accession>A0A1F5DCE6</accession>
<evidence type="ECO:0000256" key="4">
    <source>
        <dbReference type="ARBA" id="ARBA00023172"/>
    </source>
</evidence>
<comment type="similarity">
    <text evidence="1">Belongs to the RecO family.</text>
</comment>
<dbReference type="InterPro" id="IPR003717">
    <property type="entry name" value="RecO"/>
</dbReference>
<evidence type="ECO:0000313" key="8">
    <source>
        <dbReference type="EMBL" id="OGD52743.1"/>
    </source>
</evidence>
<keyword evidence="5" id="KW-0234">DNA repair</keyword>
<evidence type="ECO:0000256" key="2">
    <source>
        <dbReference type="ARBA" id="ARBA00021310"/>
    </source>
</evidence>
<evidence type="ECO:0000313" key="9">
    <source>
        <dbReference type="Proteomes" id="UP000178758"/>
    </source>
</evidence>
<dbReference type="SUPFAM" id="SSF57863">
    <property type="entry name" value="ArfGap/RecO-like zinc finger"/>
    <property type="match status" value="1"/>
</dbReference>
<evidence type="ECO:0000256" key="5">
    <source>
        <dbReference type="ARBA" id="ARBA00023204"/>
    </source>
</evidence>
<name>A0A1F5DCE6_9BACT</name>
<gene>
    <name evidence="8" type="ORF">A3J78_00490</name>
</gene>
<sequence length="175" mass="20057">MSRTYKTEAFVLKRRNFGEADKLLTIFTKHYGKINCLAKGIRKLTSRKGGNLELFNLVSVFLAKGKNLDIISEVQTIDSYSGFRKDLVKVATAFNCCKLVDLFNKEDQANLQIFDLLKETLKKLENEQALEDLSLNFKIELLKASGFGLPNILNHTFVDEHISKIIEKKVKFFYV</sequence>
<dbReference type="Gene3D" id="2.40.50.140">
    <property type="entry name" value="Nucleic acid-binding proteins"/>
    <property type="match status" value="1"/>
</dbReference>
<dbReference type="NCBIfam" id="TIGR00613">
    <property type="entry name" value="reco"/>
    <property type="match status" value="1"/>
</dbReference>
<evidence type="ECO:0000256" key="3">
    <source>
        <dbReference type="ARBA" id="ARBA00022763"/>
    </source>
</evidence>
<proteinExistence type="inferred from homology"/>
<protein>
    <recommendedName>
        <fullName evidence="2">DNA repair protein RecO</fullName>
    </recommendedName>
    <alternativeName>
        <fullName evidence="6">Recombination protein O</fullName>
    </alternativeName>
</protein>
<keyword evidence="3" id="KW-0227">DNA damage</keyword>
<evidence type="ECO:0000259" key="7">
    <source>
        <dbReference type="Pfam" id="PF11967"/>
    </source>
</evidence>
<organism evidence="8 9">
    <name type="scientific">Candidatus Beckwithbacteria bacterium RBG_13_35_6</name>
    <dbReference type="NCBI Taxonomy" id="1797456"/>
    <lineage>
        <taxon>Bacteria</taxon>
        <taxon>Candidatus Beckwithiibacteriota</taxon>
    </lineage>
</organism>
<dbReference type="AlphaFoldDB" id="A0A1F5DCE6"/>